<reference evidence="2 3" key="1">
    <citation type="journal article" date="2020" name="Microorganisms">
        <title>Osmotic Adaptation and Compatible Solute Biosynthesis of Phototrophic Bacteria as Revealed from Genome Analyses.</title>
        <authorList>
            <person name="Imhoff J.F."/>
            <person name="Rahn T."/>
            <person name="Kunzel S."/>
            <person name="Keller A."/>
            <person name="Neulinger S.C."/>
        </authorList>
    </citation>
    <scope>NUCLEOTIDE SEQUENCE [LARGE SCALE GENOMIC DNA]</scope>
    <source>
        <strain evidence="2 3">DSM 15382</strain>
    </source>
</reference>
<evidence type="ECO:0000313" key="3">
    <source>
        <dbReference type="Proteomes" id="UP000697995"/>
    </source>
</evidence>
<dbReference type="InterPro" id="IPR019704">
    <property type="entry name" value="Flagellar_assmbl_FliX_class2"/>
</dbReference>
<feature type="region of interest" description="Disordered" evidence="1">
    <location>
        <begin position="27"/>
        <end position="56"/>
    </location>
</feature>
<comment type="caution">
    <text evidence="2">The sequence shown here is derived from an EMBL/GenBank/DDBJ whole genome shotgun (WGS) entry which is preliminary data.</text>
</comment>
<feature type="compositionally biased region" description="Low complexity" evidence="1">
    <location>
        <begin position="47"/>
        <end position="56"/>
    </location>
</feature>
<name>A0ABS1D213_9PROT</name>
<keyword evidence="3" id="KW-1185">Reference proteome</keyword>
<sequence>GDLVGLDAELLDLGEGGDRVAAVQVQRHGPRVGRRGEAGAGGFSLPAGGDAAAAGQAEGPASTAAVGLSLLAVQEGGERAGRDQAAKRRAESVLQELQSLQLALLRDGPDPVALARLAALQSGEEAADPILRDAVAAILLRAKVELARRGWKGGVSGA</sequence>
<protein>
    <submittedName>
        <fullName evidence="2">Uncharacterized protein</fullName>
    </submittedName>
</protein>
<evidence type="ECO:0000256" key="1">
    <source>
        <dbReference type="SAM" id="MobiDB-lite"/>
    </source>
</evidence>
<dbReference type="Pfam" id="PF10768">
    <property type="entry name" value="FliX"/>
    <property type="match status" value="1"/>
</dbReference>
<accession>A0ABS1D213</accession>
<dbReference type="Proteomes" id="UP000697995">
    <property type="component" value="Unassembled WGS sequence"/>
</dbReference>
<gene>
    <name evidence="2" type="ORF">CKO45_20485</name>
</gene>
<organism evidence="2 3">
    <name type="scientific">Paracraurococcus ruber</name>
    <dbReference type="NCBI Taxonomy" id="77675"/>
    <lineage>
        <taxon>Bacteria</taxon>
        <taxon>Pseudomonadati</taxon>
        <taxon>Pseudomonadota</taxon>
        <taxon>Alphaproteobacteria</taxon>
        <taxon>Acetobacterales</taxon>
        <taxon>Roseomonadaceae</taxon>
        <taxon>Paracraurococcus</taxon>
    </lineage>
</organism>
<evidence type="ECO:0000313" key="2">
    <source>
        <dbReference type="EMBL" id="MBK1660601.1"/>
    </source>
</evidence>
<feature type="non-terminal residue" evidence="2">
    <location>
        <position position="1"/>
    </location>
</feature>
<proteinExistence type="predicted"/>
<dbReference type="EMBL" id="NRSG01000194">
    <property type="protein sequence ID" value="MBK1660601.1"/>
    <property type="molecule type" value="Genomic_DNA"/>
</dbReference>